<gene>
    <name evidence="2" type="ORF">SVUK_LOCUS6401</name>
</gene>
<evidence type="ECO:0000313" key="3">
    <source>
        <dbReference type="Proteomes" id="UP000270094"/>
    </source>
</evidence>
<feature type="region of interest" description="Disordered" evidence="1">
    <location>
        <begin position="82"/>
        <end position="101"/>
    </location>
</feature>
<evidence type="ECO:0000313" key="2">
    <source>
        <dbReference type="EMBL" id="VDM71403.1"/>
    </source>
</evidence>
<name>A0A3P7IU49_STRVU</name>
<sequence length="130" mass="14300">MPSTSDNTNLDQTLPMTMGDFYDSHLESLTDDSGLFCSDLSLQATSTPLRSSLQPYIIPPANLAPVPNPYADLSMKNPAEASVPVTSPVVLKTSPPTPTSFKRAMRDVQRQGFLQPRKLLANREDQYCIQ</sequence>
<dbReference type="OrthoDB" id="5864338at2759"/>
<reference evidence="2 3" key="1">
    <citation type="submission" date="2018-11" db="EMBL/GenBank/DDBJ databases">
        <authorList>
            <consortium name="Pathogen Informatics"/>
        </authorList>
    </citation>
    <scope>NUCLEOTIDE SEQUENCE [LARGE SCALE GENOMIC DNA]</scope>
</reference>
<proteinExistence type="predicted"/>
<dbReference type="EMBL" id="UYYB01020261">
    <property type="protein sequence ID" value="VDM71403.1"/>
    <property type="molecule type" value="Genomic_DNA"/>
</dbReference>
<protein>
    <submittedName>
        <fullName evidence="2">Uncharacterized protein</fullName>
    </submittedName>
</protein>
<dbReference type="AlphaFoldDB" id="A0A3P7IU49"/>
<keyword evidence="3" id="KW-1185">Reference proteome</keyword>
<dbReference type="Proteomes" id="UP000270094">
    <property type="component" value="Unassembled WGS sequence"/>
</dbReference>
<organism evidence="2 3">
    <name type="scientific">Strongylus vulgaris</name>
    <name type="common">Blood worm</name>
    <dbReference type="NCBI Taxonomy" id="40348"/>
    <lineage>
        <taxon>Eukaryota</taxon>
        <taxon>Metazoa</taxon>
        <taxon>Ecdysozoa</taxon>
        <taxon>Nematoda</taxon>
        <taxon>Chromadorea</taxon>
        <taxon>Rhabditida</taxon>
        <taxon>Rhabditina</taxon>
        <taxon>Rhabditomorpha</taxon>
        <taxon>Strongyloidea</taxon>
        <taxon>Strongylidae</taxon>
        <taxon>Strongylus</taxon>
    </lineage>
</organism>
<accession>A0A3P7IU49</accession>
<evidence type="ECO:0000256" key="1">
    <source>
        <dbReference type="SAM" id="MobiDB-lite"/>
    </source>
</evidence>